<comment type="subcellular location">
    <subcellularLocation>
        <location evidence="2">Mitochondrion outer membrane</location>
        <topology evidence="2">Single-pass membrane protein</topology>
    </subcellularLocation>
</comment>
<keyword evidence="13 15" id="KW-0472">Membrane</keyword>
<dbReference type="PANTHER" id="PTHR19370:SF178">
    <property type="entry name" value="CYTOCHROME-B5 REDUCTASE"/>
    <property type="match status" value="1"/>
</dbReference>
<keyword evidence="8" id="KW-1000">Mitochondrion outer membrane</keyword>
<feature type="binding site" evidence="14">
    <location>
        <position position="322"/>
    </location>
    <ligand>
        <name>FAD</name>
        <dbReference type="ChEBI" id="CHEBI:57692"/>
    </ligand>
</feature>
<dbReference type="SMART" id="SM01117">
    <property type="entry name" value="Cyt-b5"/>
    <property type="match status" value="1"/>
</dbReference>
<organism evidence="18 19">
    <name type="scientific">Aureobasidium namibiae CBS 147.97</name>
    <dbReference type="NCBI Taxonomy" id="1043004"/>
    <lineage>
        <taxon>Eukaryota</taxon>
        <taxon>Fungi</taxon>
        <taxon>Dikarya</taxon>
        <taxon>Ascomycota</taxon>
        <taxon>Pezizomycotina</taxon>
        <taxon>Dothideomycetes</taxon>
        <taxon>Dothideomycetidae</taxon>
        <taxon>Dothideales</taxon>
        <taxon>Saccotheciaceae</taxon>
        <taxon>Aureobasidium</taxon>
    </lineage>
</organism>
<keyword evidence="7" id="KW-0479">Metal-binding</keyword>
<dbReference type="Gene3D" id="3.40.50.80">
    <property type="entry name" value="Nucleotide-binding domain of ferredoxin-NADP reductase (FNR) module"/>
    <property type="match status" value="1"/>
</dbReference>
<dbReference type="GO" id="GO:0005783">
    <property type="term" value="C:endoplasmic reticulum"/>
    <property type="evidence" value="ECO:0007669"/>
    <property type="project" value="TreeGrafter"/>
</dbReference>
<evidence type="ECO:0000256" key="8">
    <source>
        <dbReference type="ARBA" id="ARBA00022787"/>
    </source>
</evidence>
<dbReference type="Gene3D" id="2.40.30.10">
    <property type="entry name" value="Translation factors"/>
    <property type="match status" value="1"/>
</dbReference>
<dbReference type="SUPFAM" id="SSF55856">
    <property type="entry name" value="Cytochrome b5-like heme/steroid binding domain"/>
    <property type="match status" value="1"/>
</dbReference>
<dbReference type="InterPro" id="IPR036400">
    <property type="entry name" value="Cyt_B5-like_heme/steroid_sf"/>
</dbReference>
<feature type="transmembrane region" description="Helical" evidence="15">
    <location>
        <begin position="185"/>
        <end position="207"/>
    </location>
</feature>
<sequence>MADTKKELKAGWKTEAEVQVLTLKDVAKHNTKKDLWIVIHGKVYNITDYARDHPGGPDALFEVGGQDATSAYEDVGHSEDAREIMHQYLVGSLEGASSAEAGGKTPSSASTVQIVRRGPAQEVAKVTSEPSSLKKYAELVVFALGTAGAAWAAGRTGALHKAAITIERLGTLDRVKNIKLGNAGFAQGFLLAAGTSTIIAIAGMRYLQKLTKMEKDPFHLPAHRAASHMVVSSHHPVGAIAPAEYRKFKLSKKIELSNGIWKFVFALPTSTSVLGLPIGQHVAIRGEVDDHTVTRSYTPISNNRDLGRLELMIRLYPDGQLSKYLSGIQVGDHVEIRGPKGSMRYRKGMSKRLGMVGGGTGITPLYQLIRAICEDKTDDTEVSLVYANRSEADIMMREKLETFAAQSNGQFKVHFMLDHPSDEWRGGKGYVDANVLKKHMPPVADDTKILICGPPPMVNAIKKGLTSLGFPEPGNVSKMTDQIFIF</sequence>
<evidence type="ECO:0000256" key="9">
    <source>
        <dbReference type="ARBA" id="ARBA00022827"/>
    </source>
</evidence>
<dbReference type="PRINTS" id="PR00363">
    <property type="entry name" value="CYTOCHROMEB5"/>
</dbReference>
<dbReference type="OrthoDB" id="432685at2759"/>
<feature type="domain" description="FAD-binding FR-type" evidence="17">
    <location>
        <begin position="243"/>
        <end position="346"/>
    </location>
</feature>
<dbReference type="InterPro" id="IPR008333">
    <property type="entry name" value="Cbr1-like_FAD-bd_dom"/>
</dbReference>
<evidence type="ECO:0000256" key="15">
    <source>
        <dbReference type="SAM" id="Phobius"/>
    </source>
</evidence>
<evidence type="ECO:0000256" key="12">
    <source>
        <dbReference type="ARBA" id="ARBA00023004"/>
    </source>
</evidence>
<keyword evidence="11" id="KW-0560">Oxidoreductase</keyword>
<dbReference type="InterPro" id="IPR001433">
    <property type="entry name" value="OxRdtase_FAD/NAD-bd"/>
</dbReference>
<evidence type="ECO:0008006" key="20">
    <source>
        <dbReference type="Google" id="ProtNLM"/>
    </source>
</evidence>
<dbReference type="InterPro" id="IPR017927">
    <property type="entry name" value="FAD-bd_FR_type"/>
</dbReference>
<keyword evidence="4" id="KW-0349">Heme</keyword>
<feature type="binding site" evidence="14">
    <location>
        <position position="295"/>
    </location>
    <ligand>
        <name>FAD</name>
        <dbReference type="ChEBI" id="CHEBI:57692"/>
    </ligand>
</feature>
<dbReference type="Gene3D" id="3.10.120.10">
    <property type="entry name" value="Cytochrome b5-like heme/steroid binding domain"/>
    <property type="match status" value="1"/>
</dbReference>
<evidence type="ECO:0000256" key="3">
    <source>
        <dbReference type="ARBA" id="ARBA00006105"/>
    </source>
</evidence>
<evidence type="ECO:0000256" key="2">
    <source>
        <dbReference type="ARBA" id="ARBA00004572"/>
    </source>
</evidence>
<feature type="domain" description="Cytochrome b5 heme-binding" evidence="16">
    <location>
        <begin position="18"/>
        <end position="94"/>
    </location>
</feature>
<reference evidence="18 19" key="1">
    <citation type="journal article" date="2014" name="BMC Genomics">
        <title>Genome sequencing of four Aureobasidium pullulans varieties: biotechnological potential, stress tolerance, and description of new species.</title>
        <authorList>
            <person name="Gostin Ar C."/>
            <person name="Ohm R.A."/>
            <person name="Kogej T."/>
            <person name="Sonjak S."/>
            <person name="Turk M."/>
            <person name="Zajc J."/>
            <person name="Zalar P."/>
            <person name="Grube M."/>
            <person name="Sun H."/>
            <person name="Han J."/>
            <person name="Sharma A."/>
            <person name="Chiniquy J."/>
            <person name="Ngan C.Y."/>
            <person name="Lipzen A."/>
            <person name="Barry K."/>
            <person name="Grigoriev I.V."/>
            <person name="Gunde-Cimerman N."/>
        </authorList>
    </citation>
    <scope>NUCLEOTIDE SEQUENCE [LARGE SCALE GENOMIC DNA]</scope>
    <source>
        <strain evidence="18 19">CBS 147.97</strain>
    </source>
</reference>
<evidence type="ECO:0000313" key="19">
    <source>
        <dbReference type="Proteomes" id="UP000027730"/>
    </source>
</evidence>
<dbReference type="SUPFAM" id="SSF63380">
    <property type="entry name" value="Riboflavin synthase domain-like"/>
    <property type="match status" value="1"/>
</dbReference>
<evidence type="ECO:0000259" key="16">
    <source>
        <dbReference type="PROSITE" id="PS50255"/>
    </source>
</evidence>
<feature type="binding site" evidence="14">
    <location>
        <position position="297"/>
    </location>
    <ligand>
        <name>FAD</name>
        <dbReference type="ChEBI" id="CHEBI:57692"/>
    </ligand>
</feature>
<evidence type="ECO:0000259" key="17">
    <source>
        <dbReference type="PROSITE" id="PS51384"/>
    </source>
</evidence>
<evidence type="ECO:0000256" key="4">
    <source>
        <dbReference type="ARBA" id="ARBA00022617"/>
    </source>
</evidence>
<evidence type="ECO:0000313" key="18">
    <source>
        <dbReference type="EMBL" id="KEQ68087.1"/>
    </source>
</evidence>
<gene>
    <name evidence="18" type="ORF">M436DRAFT_77144</name>
</gene>
<evidence type="ECO:0000256" key="6">
    <source>
        <dbReference type="ARBA" id="ARBA00022692"/>
    </source>
</evidence>
<dbReference type="PROSITE" id="PS51384">
    <property type="entry name" value="FAD_FR"/>
    <property type="match status" value="1"/>
</dbReference>
<evidence type="ECO:0000256" key="10">
    <source>
        <dbReference type="ARBA" id="ARBA00022989"/>
    </source>
</evidence>
<proteinExistence type="inferred from homology"/>
<dbReference type="Proteomes" id="UP000027730">
    <property type="component" value="Unassembled WGS sequence"/>
</dbReference>
<evidence type="ECO:0000256" key="13">
    <source>
        <dbReference type="ARBA" id="ARBA00023136"/>
    </source>
</evidence>
<name>A0A074WDU5_9PEZI</name>
<evidence type="ECO:0000256" key="1">
    <source>
        <dbReference type="ARBA" id="ARBA00001974"/>
    </source>
</evidence>
<accession>A0A074WDU5</accession>
<evidence type="ECO:0000256" key="11">
    <source>
        <dbReference type="ARBA" id="ARBA00023002"/>
    </source>
</evidence>
<protein>
    <recommendedName>
        <fullName evidence="20">Cytochrome b5 reductase-like protein</fullName>
    </recommendedName>
</protein>
<dbReference type="CDD" id="cd06183">
    <property type="entry name" value="cyt_b5_reduct_like"/>
    <property type="match status" value="1"/>
</dbReference>
<dbReference type="AlphaFoldDB" id="A0A074WDU5"/>
<dbReference type="PROSITE" id="PS50255">
    <property type="entry name" value="CYTOCHROME_B5_2"/>
    <property type="match status" value="1"/>
</dbReference>
<keyword evidence="12" id="KW-0408">Iron</keyword>
<evidence type="ECO:0000256" key="7">
    <source>
        <dbReference type="ARBA" id="ARBA00022723"/>
    </source>
</evidence>
<evidence type="ECO:0000256" key="5">
    <source>
        <dbReference type="ARBA" id="ARBA00022630"/>
    </source>
</evidence>
<dbReference type="InterPro" id="IPR001834">
    <property type="entry name" value="CBR-like"/>
</dbReference>
<dbReference type="FunFam" id="3.10.120.10:FF:000002">
    <property type="entry name" value="Cytochrome b5 type B"/>
    <property type="match status" value="1"/>
</dbReference>
<dbReference type="GO" id="GO:0005741">
    <property type="term" value="C:mitochondrial outer membrane"/>
    <property type="evidence" value="ECO:0007669"/>
    <property type="project" value="UniProtKB-SubCell"/>
</dbReference>
<dbReference type="InterPro" id="IPR039261">
    <property type="entry name" value="FNR_nucleotide-bd"/>
</dbReference>
<dbReference type="SUPFAM" id="SSF52343">
    <property type="entry name" value="Ferredoxin reductase-like, C-terminal NADP-linked domain"/>
    <property type="match status" value="1"/>
</dbReference>
<keyword evidence="10 15" id="KW-1133">Transmembrane helix</keyword>
<keyword evidence="9 14" id="KW-0274">FAD</keyword>
<dbReference type="Pfam" id="PF00175">
    <property type="entry name" value="NAD_binding_1"/>
    <property type="match status" value="1"/>
</dbReference>
<dbReference type="PRINTS" id="PR00406">
    <property type="entry name" value="CYTB5RDTASE"/>
</dbReference>
<dbReference type="Pfam" id="PF00970">
    <property type="entry name" value="FAD_binding_6"/>
    <property type="match status" value="1"/>
</dbReference>
<dbReference type="GO" id="GO:0016491">
    <property type="term" value="F:oxidoreductase activity"/>
    <property type="evidence" value="ECO:0007669"/>
    <property type="project" value="UniProtKB-KW"/>
</dbReference>
<dbReference type="Pfam" id="PF00173">
    <property type="entry name" value="Cyt-b5"/>
    <property type="match status" value="1"/>
</dbReference>
<feature type="binding site" evidence="14">
    <location>
        <position position="363"/>
    </location>
    <ligand>
        <name>FAD</name>
        <dbReference type="ChEBI" id="CHEBI:57692"/>
    </ligand>
</feature>
<keyword evidence="5 14" id="KW-0285">Flavoprotein</keyword>
<keyword evidence="19" id="KW-1185">Reference proteome</keyword>
<dbReference type="RefSeq" id="XP_013422275.1">
    <property type="nucleotide sequence ID" value="XM_013566821.1"/>
</dbReference>
<keyword evidence="8" id="KW-0496">Mitochondrion</keyword>
<comment type="similarity">
    <text evidence="3">Belongs to the flavoprotein pyridine nucleotide cytochrome reductase family.</text>
</comment>
<evidence type="ECO:0000256" key="14">
    <source>
        <dbReference type="PIRSR" id="PIRSR601834-1"/>
    </source>
</evidence>
<dbReference type="PANTHER" id="PTHR19370">
    <property type="entry name" value="NADH-CYTOCHROME B5 REDUCTASE"/>
    <property type="match status" value="1"/>
</dbReference>
<dbReference type="STRING" id="1043004.A0A074WDU5"/>
<dbReference type="GO" id="GO:0046872">
    <property type="term" value="F:metal ion binding"/>
    <property type="evidence" value="ECO:0007669"/>
    <property type="project" value="UniProtKB-KW"/>
</dbReference>
<dbReference type="EMBL" id="KL584740">
    <property type="protein sequence ID" value="KEQ68087.1"/>
    <property type="molecule type" value="Genomic_DNA"/>
</dbReference>
<dbReference type="InterPro" id="IPR001199">
    <property type="entry name" value="Cyt_B5-like_heme/steroid-bd"/>
</dbReference>
<dbReference type="FunFam" id="3.40.50.80:FF:000019">
    <property type="entry name" value="NADH-cytochrome b5 reductase"/>
    <property type="match status" value="1"/>
</dbReference>
<keyword evidence="6 15" id="KW-0812">Transmembrane</keyword>
<comment type="cofactor">
    <cofactor evidence="1 14">
        <name>FAD</name>
        <dbReference type="ChEBI" id="CHEBI:57692"/>
    </cofactor>
</comment>
<dbReference type="HOGENOM" id="CLU_003827_0_1_1"/>
<dbReference type="InterPro" id="IPR017938">
    <property type="entry name" value="Riboflavin_synthase-like_b-brl"/>
</dbReference>
<dbReference type="GeneID" id="25415983"/>